<evidence type="ECO:0000256" key="6">
    <source>
        <dbReference type="ARBA" id="ARBA00022679"/>
    </source>
</evidence>
<dbReference type="InterPro" id="IPR044143">
    <property type="entry name" value="GlgB_N_E_set_prok"/>
</dbReference>
<evidence type="ECO:0000259" key="12">
    <source>
        <dbReference type="SMART" id="SM00642"/>
    </source>
</evidence>
<protein>
    <recommendedName>
        <fullName evidence="9">1,4-alpha-glucan branching enzyme GlgB</fullName>
        <ecNumber evidence="9">2.4.1.18</ecNumber>
    </recommendedName>
    <alternativeName>
        <fullName evidence="9">1,4-alpha-D-glucan:1,4-alpha-D-glucan 6-glucosyl-transferase</fullName>
    </alternativeName>
    <alternativeName>
        <fullName evidence="9">Alpha-(1-&gt;4)-glucan branching enzyme</fullName>
    </alternativeName>
    <alternativeName>
        <fullName evidence="9">Glycogen branching enzyme</fullName>
        <shortName evidence="9">BE</shortName>
    </alternativeName>
</protein>
<comment type="similarity">
    <text evidence="3 9">Belongs to the glycosyl hydrolase 13 family. GlgB subfamily.</text>
</comment>
<dbReference type="SUPFAM" id="SSF81296">
    <property type="entry name" value="E set domains"/>
    <property type="match status" value="1"/>
</dbReference>
<keyword evidence="6 9" id="KW-0808">Transferase</keyword>
<evidence type="ECO:0000256" key="8">
    <source>
        <dbReference type="ARBA" id="ARBA00023277"/>
    </source>
</evidence>
<evidence type="ECO:0000256" key="10">
    <source>
        <dbReference type="PIRSR" id="PIRSR000463-1"/>
    </source>
</evidence>
<gene>
    <name evidence="9 13" type="primary">glgB</name>
    <name evidence="13" type="ORF">PO878_05595</name>
</gene>
<dbReference type="Gene3D" id="2.60.40.1180">
    <property type="entry name" value="Golgi alpha-mannosidase II"/>
    <property type="match status" value="1"/>
</dbReference>
<dbReference type="CDD" id="cd11322">
    <property type="entry name" value="AmyAc_Glg_BE"/>
    <property type="match status" value="1"/>
</dbReference>
<evidence type="ECO:0000256" key="11">
    <source>
        <dbReference type="SAM" id="MobiDB-lite"/>
    </source>
</evidence>
<keyword evidence="8 9" id="KW-0119">Carbohydrate metabolism</keyword>
<dbReference type="InterPro" id="IPR013783">
    <property type="entry name" value="Ig-like_fold"/>
</dbReference>
<dbReference type="Pfam" id="PF02806">
    <property type="entry name" value="Alpha-amylase_C"/>
    <property type="match status" value="1"/>
</dbReference>
<dbReference type="GO" id="GO:0003844">
    <property type="term" value="F:1,4-alpha-glucan branching enzyme activity"/>
    <property type="evidence" value="ECO:0007669"/>
    <property type="project" value="UniProtKB-UniRule"/>
</dbReference>
<dbReference type="SMART" id="SM00642">
    <property type="entry name" value="Aamy"/>
    <property type="match status" value="1"/>
</dbReference>
<organism evidence="13 14">
    <name type="scientific">Iamia majanohamensis</name>
    <dbReference type="NCBI Taxonomy" id="467976"/>
    <lineage>
        <taxon>Bacteria</taxon>
        <taxon>Bacillati</taxon>
        <taxon>Actinomycetota</taxon>
        <taxon>Acidimicrobiia</taxon>
        <taxon>Acidimicrobiales</taxon>
        <taxon>Iamiaceae</taxon>
        <taxon>Iamia</taxon>
    </lineage>
</organism>
<dbReference type="PANTHER" id="PTHR43651">
    <property type="entry name" value="1,4-ALPHA-GLUCAN-BRANCHING ENZYME"/>
    <property type="match status" value="1"/>
</dbReference>
<dbReference type="InterPro" id="IPR017853">
    <property type="entry name" value="GH"/>
</dbReference>
<dbReference type="NCBIfam" id="NF003811">
    <property type="entry name" value="PRK05402.1"/>
    <property type="match status" value="1"/>
</dbReference>
<dbReference type="GO" id="GO:0004553">
    <property type="term" value="F:hydrolase activity, hydrolyzing O-glycosyl compounds"/>
    <property type="evidence" value="ECO:0007669"/>
    <property type="project" value="InterPro"/>
</dbReference>
<feature type="active site" description="Proton donor" evidence="9 10">
    <location>
        <position position="382"/>
    </location>
</feature>
<dbReference type="Gene3D" id="2.60.40.10">
    <property type="entry name" value="Immunoglobulins"/>
    <property type="match status" value="1"/>
</dbReference>
<dbReference type="Pfam" id="PF02922">
    <property type="entry name" value="CBM_48"/>
    <property type="match status" value="1"/>
</dbReference>
<reference evidence="13" key="1">
    <citation type="submission" date="2023-01" db="EMBL/GenBank/DDBJ databases">
        <title>The diversity of Class Acidimicrobiia in South China Sea sediment environments and the proposal of Iamia marina sp. nov., a novel species of the genus Iamia.</title>
        <authorList>
            <person name="He Y."/>
            <person name="Tian X."/>
        </authorList>
    </citation>
    <scope>NUCLEOTIDE SEQUENCE</scope>
    <source>
        <strain evidence="13">DSM 19957</strain>
    </source>
</reference>
<dbReference type="InterPro" id="IPR006048">
    <property type="entry name" value="A-amylase/branching_C"/>
</dbReference>
<dbReference type="NCBIfam" id="NF008967">
    <property type="entry name" value="PRK12313.1"/>
    <property type="match status" value="1"/>
</dbReference>
<evidence type="ECO:0000313" key="14">
    <source>
        <dbReference type="Proteomes" id="UP001216390"/>
    </source>
</evidence>
<sequence length="655" mass="72293">MSPPSGRPPEGTEEPPGTGRITPTIGELDLHLLGEGRHLRLHDALGAHVVTVDGERGTSFSVWAPEAAAVSVVGDFDGWDPEAHPMRSLGPSGVWELFVPGVGDGAAYKFAVRSQAGEVIQHADPLARRAEVPPATASIVHHPTYEWSDDGWVERRRSSHPWTEPMSIYEVHLGSWRRDPDRPDAQLSYAELADELAAYVTDMGFTHVELLPVMQHPFSGSWGYQVTSFFAPASVWGTPEDLQTLVDRLHAHGVGVLLDWVPAHFPRDEWALARFDGSALYEHADPRRGSHPDWGTLVFNHGRHEVLSFLLSNALFWLQDVHADGLRVDAVASMLYLDYSRQPGEWVPNEHGGREDLEAVAFLQELNRVVHAEVPGTVSVAEESTAWPGVSRPTDQGGLGFGFKWNMGWMHDTLGYFSREPAHRKYHHGELTFSLVYAFTESFVLPLSHDEVVHGKRSLLEKMPGDRWQRFANLRALYGYMWAHPGKKLLFMGGEIAQEREWSEQRSLDWHLLEDAAHGGVQSLVRDLNHTYRRTPALWEVDSDPDGFSWIEADDADRNVVAFARHGADGTPPLVCVANLSPVPRHDHRIGFPSAGRWDEVLNTDAGVYGGSNVGNLGGVVAEAVPSHGQPASAEVVLPPLGVVWFTPAVPGTSG</sequence>
<dbReference type="SUPFAM" id="SSF51011">
    <property type="entry name" value="Glycosyl hydrolase domain"/>
    <property type="match status" value="1"/>
</dbReference>
<keyword evidence="4 9" id="KW-0321">Glycogen metabolism</keyword>
<dbReference type="GO" id="GO:0005978">
    <property type="term" value="P:glycogen biosynthetic process"/>
    <property type="evidence" value="ECO:0007669"/>
    <property type="project" value="UniProtKB-UniRule"/>
</dbReference>
<evidence type="ECO:0000256" key="9">
    <source>
        <dbReference type="HAMAP-Rule" id="MF_00685"/>
    </source>
</evidence>
<dbReference type="InterPro" id="IPR004193">
    <property type="entry name" value="Glyco_hydro_13_N"/>
</dbReference>
<comment type="function">
    <text evidence="9">Catalyzes the formation of the alpha-1,6-glucosidic linkages in glycogen by scission of a 1,4-alpha-linked oligosaccharide from growing alpha-1,4-glucan chains and the subsequent attachment of the oligosaccharide to the alpha-1,6 position.</text>
</comment>
<feature type="domain" description="Glycosyl hydrolase family 13 catalytic" evidence="12">
    <location>
        <begin position="170"/>
        <end position="518"/>
    </location>
</feature>
<evidence type="ECO:0000256" key="2">
    <source>
        <dbReference type="ARBA" id="ARBA00004964"/>
    </source>
</evidence>
<dbReference type="EC" id="2.4.1.18" evidence="9"/>
<accession>A0AAF0BWL6</accession>
<evidence type="ECO:0000256" key="3">
    <source>
        <dbReference type="ARBA" id="ARBA00009000"/>
    </source>
</evidence>
<keyword evidence="5 9" id="KW-0328">Glycosyltransferase</keyword>
<evidence type="ECO:0000313" key="13">
    <source>
        <dbReference type="EMBL" id="WCO68198.1"/>
    </source>
</evidence>
<dbReference type="InterPro" id="IPR014756">
    <property type="entry name" value="Ig_E-set"/>
</dbReference>
<dbReference type="KEGG" id="ima:PO878_05595"/>
<dbReference type="PIRSF" id="PIRSF000463">
    <property type="entry name" value="GlgB"/>
    <property type="match status" value="1"/>
</dbReference>
<dbReference type="FunFam" id="2.60.40.10:FF:000169">
    <property type="entry name" value="1,4-alpha-glucan branching enzyme GlgB"/>
    <property type="match status" value="1"/>
</dbReference>
<evidence type="ECO:0000256" key="7">
    <source>
        <dbReference type="ARBA" id="ARBA00023056"/>
    </source>
</evidence>
<keyword evidence="14" id="KW-1185">Reference proteome</keyword>
<dbReference type="Gene3D" id="3.20.20.80">
    <property type="entry name" value="Glycosidases"/>
    <property type="match status" value="1"/>
</dbReference>
<comment type="subunit">
    <text evidence="9">Monomer.</text>
</comment>
<dbReference type="Pfam" id="PF00128">
    <property type="entry name" value="Alpha-amylase"/>
    <property type="match status" value="1"/>
</dbReference>
<proteinExistence type="inferred from homology"/>
<dbReference type="FunFam" id="3.20.20.80:FF:000003">
    <property type="entry name" value="1,4-alpha-glucan branching enzyme GlgB"/>
    <property type="match status" value="1"/>
</dbReference>
<feature type="active site" description="Nucleophile" evidence="9 10">
    <location>
        <position position="329"/>
    </location>
</feature>
<evidence type="ECO:0000256" key="1">
    <source>
        <dbReference type="ARBA" id="ARBA00000826"/>
    </source>
</evidence>
<dbReference type="HAMAP" id="MF_00685">
    <property type="entry name" value="GlgB"/>
    <property type="match status" value="1"/>
</dbReference>
<feature type="region of interest" description="Disordered" evidence="11">
    <location>
        <begin position="1"/>
        <end position="22"/>
    </location>
</feature>
<evidence type="ECO:0000256" key="5">
    <source>
        <dbReference type="ARBA" id="ARBA00022676"/>
    </source>
</evidence>
<comment type="catalytic activity">
    <reaction evidence="1 9">
        <text>Transfers a segment of a (1-&gt;4)-alpha-D-glucan chain to a primary hydroxy group in a similar glucan chain.</text>
        <dbReference type="EC" id="2.4.1.18"/>
    </reaction>
</comment>
<dbReference type="InterPro" id="IPR037439">
    <property type="entry name" value="Branching_enzy"/>
</dbReference>
<dbReference type="SUPFAM" id="SSF51445">
    <property type="entry name" value="(Trans)glycosidases"/>
    <property type="match status" value="1"/>
</dbReference>
<dbReference type="GO" id="GO:0043169">
    <property type="term" value="F:cation binding"/>
    <property type="evidence" value="ECO:0007669"/>
    <property type="project" value="InterPro"/>
</dbReference>
<dbReference type="EMBL" id="CP116942">
    <property type="protein sequence ID" value="WCO68198.1"/>
    <property type="molecule type" value="Genomic_DNA"/>
</dbReference>
<dbReference type="NCBIfam" id="TIGR01515">
    <property type="entry name" value="branching_enzym"/>
    <property type="match status" value="1"/>
</dbReference>
<dbReference type="PANTHER" id="PTHR43651:SF3">
    <property type="entry name" value="1,4-ALPHA-GLUCAN-BRANCHING ENZYME"/>
    <property type="match status" value="1"/>
</dbReference>
<dbReference type="Proteomes" id="UP001216390">
    <property type="component" value="Chromosome"/>
</dbReference>
<name>A0AAF0BWL6_9ACTN</name>
<evidence type="ECO:0000256" key="4">
    <source>
        <dbReference type="ARBA" id="ARBA00022600"/>
    </source>
</evidence>
<dbReference type="InterPro" id="IPR006047">
    <property type="entry name" value="GH13_cat_dom"/>
</dbReference>
<keyword evidence="7 9" id="KW-0320">Glycogen biosynthesis</keyword>
<dbReference type="RefSeq" id="WP_272737715.1">
    <property type="nucleotide sequence ID" value="NZ_CP116942.1"/>
</dbReference>
<dbReference type="CDD" id="cd02855">
    <property type="entry name" value="E_set_GBE_prok_N"/>
    <property type="match status" value="1"/>
</dbReference>
<comment type="pathway">
    <text evidence="2 9">Glycan biosynthesis; glycogen biosynthesis.</text>
</comment>
<dbReference type="AlphaFoldDB" id="A0AAF0BWL6"/>
<dbReference type="InterPro" id="IPR006407">
    <property type="entry name" value="GlgB"/>
</dbReference>
<dbReference type="InterPro" id="IPR013780">
    <property type="entry name" value="Glyco_hydro_b"/>
</dbReference>
<dbReference type="GO" id="GO:0005829">
    <property type="term" value="C:cytosol"/>
    <property type="evidence" value="ECO:0007669"/>
    <property type="project" value="TreeGrafter"/>
</dbReference>
<dbReference type="FunFam" id="2.60.40.1180:FF:000002">
    <property type="entry name" value="1,4-alpha-glucan branching enzyme GlgB"/>
    <property type="match status" value="1"/>
</dbReference>